<evidence type="ECO:0000313" key="3">
    <source>
        <dbReference type="Proteomes" id="UP001621418"/>
    </source>
</evidence>
<dbReference type="EMBL" id="CP109527">
    <property type="protein sequence ID" value="WTY33328.1"/>
    <property type="molecule type" value="Genomic_DNA"/>
</dbReference>
<sequence>MDSLELLTHPVRLRIVHAMSGGRTHTTAQLCALVPESSKATVYRHVELLASGGVLEVVEERRVRGAVERRYRLRRERASIDGATVTPADHRQIFVAAMATLLAEFDAYITDDRADPVDDLVGYRQHSLWLDPDELAQLITGMRAAITPHLDNAATPDRSEYLLSPILFPLDRRGDATQ</sequence>
<dbReference type="SUPFAM" id="SSF46785">
    <property type="entry name" value="Winged helix' DNA-binding domain"/>
    <property type="match status" value="1"/>
</dbReference>
<accession>A0ABZ1N0A4</accession>
<organism evidence="2 3">
    <name type="scientific">Nocardia salmonicida</name>
    <dbReference type="NCBI Taxonomy" id="53431"/>
    <lineage>
        <taxon>Bacteria</taxon>
        <taxon>Bacillati</taxon>
        <taxon>Actinomycetota</taxon>
        <taxon>Actinomycetes</taxon>
        <taxon>Mycobacteriales</taxon>
        <taxon>Nocardiaceae</taxon>
        <taxon>Nocardia</taxon>
    </lineage>
</organism>
<reference evidence="2 3" key="1">
    <citation type="submission" date="2022-10" db="EMBL/GenBank/DDBJ databases">
        <title>The complete genomes of actinobacterial strains from the NBC collection.</title>
        <authorList>
            <person name="Joergensen T.S."/>
            <person name="Alvarez Arevalo M."/>
            <person name="Sterndorff E.B."/>
            <person name="Faurdal D."/>
            <person name="Vuksanovic O."/>
            <person name="Mourched A.-S."/>
            <person name="Charusanti P."/>
            <person name="Shaw S."/>
            <person name="Blin K."/>
            <person name="Weber T."/>
        </authorList>
    </citation>
    <scope>NUCLEOTIDE SEQUENCE [LARGE SCALE GENOMIC DNA]</scope>
    <source>
        <strain evidence="2 3">NBC_01413</strain>
    </source>
</reference>
<protein>
    <submittedName>
        <fullName evidence="2">Helix-turn-helix domain-containing protein</fullName>
    </submittedName>
</protein>
<dbReference type="RefSeq" id="WP_328662166.1">
    <property type="nucleotide sequence ID" value="NZ_CP108014.1"/>
</dbReference>
<dbReference type="InterPro" id="IPR001845">
    <property type="entry name" value="HTH_ArsR_DNA-bd_dom"/>
</dbReference>
<name>A0ABZ1N0A4_9NOCA</name>
<dbReference type="GeneID" id="91376157"/>
<proteinExistence type="predicted"/>
<dbReference type="Gene3D" id="1.10.10.10">
    <property type="entry name" value="Winged helix-like DNA-binding domain superfamily/Winged helix DNA-binding domain"/>
    <property type="match status" value="1"/>
</dbReference>
<feature type="domain" description="HTH arsR-type" evidence="1">
    <location>
        <begin position="2"/>
        <end position="86"/>
    </location>
</feature>
<gene>
    <name evidence="2" type="ORF">OG308_18455</name>
</gene>
<keyword evidence="3" id="KW-1185">Reference proteome</keyword>
<evidence type="ECO:0000259" key="1">
    <source>
        <dbReference type="SMART" id="SM00418"/>
    </source>
</evidence>
<dbReference type="SMART" id="SM00418">
    <property type="entry name" value="HTH_ARSR"/>
    <property type="match status" value="1"/>
</dbReference>
<dbReference type="Proteomes" id="UP001621418">
    <property type="component" value="Chromosome"/>
</dbReference>
<evidence type="ECO:0000313" key="2">
    <source>
        <dbReference type="EMBL" id="WTY33328.1"/>
    </source>
</evidence>
<dbReference type="InterPro" id="IPR036388">
    <property type="entry name" value="WH-like_DNA-bd_sf"/>
</dbReference>
<dbReference type="Gene3D" id="6.10.140.2180">
    <property type="match status" value="1"/>
</dbReference>
<dbReference type="Pfam" id="PF12840">
    <property type="entry name" value="HTH_20"/>
    <property type="match status" value="1"/>
</dbReference>
<dbReference type="InterPro" id="IPR036390">
    <property type="entry name" value="WH_DNA-bd_sf"/>
</dbReference>